<dbReference type="Proteomes" id="UP000317036">
    <property type="component" value="Unassembled WGS sequence"/>
</dbReference>
<gene>
    <name evidence="2" type="ORF">FPZ49_30470</name>
</gene>
<dbReference type="EMBL" id="VNJI01000060">
    <property type="protein sequence ID" value="TVY05368.1"/>
    <property type="molecule type" value="Genomic_DNA"/>
</dbReference>
<name>A0A559JZR3_9BACL</name>
<dbReference type="RefSeq" id="WP_144854103.1">
    <property type="nucleotide sequence ID" value="NZ_VNJI01000060.1"/>
</dbReference>
<keyword evidence="1" id="KW-1133">Transmembrane helix</keyword>
<evidence type="ECO:0000313" key="2">
    <source>
        <dbReference type="EMBL" id="TVY05368.1"/>
    </source>
</evidence>
<feature type="transmembrane region" description="Helical" evidence="1">
    <location>
        <begin position="49"/>
        <end position="72"/>
    </location>
</feature>
<comment type="caution">
    <text evidence="2">The sequence shown here is derived from an EMBL/GenBank/DDBJ whole genome shotgun (WGS) entry which is preliminary data.</text>
</comment>
<evidence type="ECO:0000256" key="1">
    <source>
        <dbReference type="SAM" id="Phobius"/>
    </source>
</evidence>
<keyword evidence="3" id="KW-1185">Reference proteome</keyword>
<evidence type="ECO:0000313" key="3">
    <source>
        <dbReference type="Proteomes" id="UP000317036"/>
    </source>
</evidence>
<dbReference type="InterPro" id="IPR021320">
    <property type="entry name" value="DUF2905"/>
</dbReference>
<keyword evidence="1" id="KW-0812">Transmembrane</keyword>
<feature type="transmembrane region" description="Helical" evidence="1">
    <location>
        <begin position="7"/>
        <end position="29"/>
    </location>
</feature>
<protein>
    <submittedName>
        <fullName evidence="2">DUF2905 domain-containing protein</fullName>
    </submittedName>
</protein>
<keyword evidence="1" id="KW-0472">Membrane</keyword>
<proteinExistence type="predicted"/>
<reference evidence="2 3" key="1">
    <citation type="submission" date="2019-07" db="EMBL/GenBank/DDBJ databases">
        <authorList>
            <person name="Kim J."/>
        </authorList>
    </citation>
    <scope>NUCLEOTIDE SEQUENCE [LARGE SCALE GENOMIC DNA]</scope>
    <source>
        <strain evidence="2 3">JC52</strain>
    </source>
</reference>
<organism evidence="2 3">
    <name type="scientific">Paenibacillus cremeus</name>
    <dbReference type="NCBI Taxonomy" id="2163881"/>
    <lineage>
        <taxon>Bacteria</taxon>
        <taxon>Bacillati</taxon>
        <taxon>Bacillota</taxon>
        <taxon>Bacilli</taxon>
        <taxon>Bacillales</taxon>
        <taxon>Paenibacillaceae</taxon>
        <taxon>Paenibacillus</taxon>
    </lineage>
</organism>
<accession>A0A559JZR3</accession>
<dbReference type="PANTHER" id="PTHR36443:SF1">
    <property type="entry name" value="BSR5223 PROTEIN"/>
    <property type="match status" value="1"/>
</dbReference>
<dbReference type="Pfam" id="PF11146">
    <property type="entry name" value="DUF2905"/>
    <property type="match status" value="1"/>
</dbReference>
<dbReference type="PANTHER" id="PTHR36443">
    <property type="entry name" value="BSR5223 PROTEIN"/>
    <property type="match status" value="1"/>
</dbReference>
<dbReference type="AlphaFoldDB" id="A0A559JZR3"/>
<sequence length="73" mass="8103">MNPIPKMLIGLGVILIGIGLIWAVLGRFINLGRLPGDIAVTKGNFKFYFPIVTCIVISVVLSLVSYLIRWFLK</sequence>